<sequence length="104" mass="11032">MDGINQAAFADATIPDSTTRADRLPGGTDPVHNRKLSGQTTCSKRHSQVGSDRFHGPPITGASRLIDQGAQSNRKNLSLVLIDGAGDDRRAGTSWRPGPPKPCE</sequence>
<evidence type="ECO:0000313" key="3">
    <source>
        <dbReference type="Proteomes" id="UP000706151"/>
    </source>
</evidence>
<feature type="region of interest" description="Disordered" evidence="1">
    <location>
        <begin position="1"/>
        <end position="64"/>
    </location>
</feature>
<gene>
    <name evidence="2" type="ORF">IPK02_10325</name>
</gene>
<organism evidence="2 3">
    <name type="scientific">Candidatus Accumulibacter affinis</name>
    <dbReference type="NCBI Taxonomy" id="2954384"/>
    <lineage>
        <taxon>Bacteria</taxon>
        <taxon>Pseudomonadati</taxon>
        <taxon>Pseudomonadota</taxon>
        <taxon>Betaproteobacteria</taxon>
        <taxon>Candidatus Accumulibacter</taxon>
    </lineage>
</organism>
<feature type="region of interest" description="Disordered" evidence="1">
    <location>
        <begin position="83"/>
        <end position="104"/>
    </location>
</feature>
<dbReference type="EMBL" id="JADJOT010000008">
    <property type="protein sequence ID" value="MBK7954313.1"/>
    <property type="molecule type" value="Genomic_DNA"/>
</dbReference>
<reference evidence="2 3" key="1">
    <citation type="submission" date="2020-10" db="EMBL/GenBank/DDBJ databases">
        <title>Connecting structure to function with the recovery of over 1000 high-quality activated sludge metagenome-assembled genomes encoding full-length rRNA genes using long-read sequencing.</title>
        <authorList>
            <person name="Singleton C.M."/>
            <person name="Petriglieri F."/>
            <person name="Kristensen J.M."/>
            <person name="Kirkegaard R.H."/>
            <person name="Michaelsen T.Y."/>
            <person name="Andersen M.H."/>
            <person name="Karst S.M."/>
            <person name="Dueholm M.S."/>
            <person name="Nielsen P.H."/>
            <person name="Albertsen M."/>
        </authorList>
    </citation>
    <scope>NUCLEOTIDE SEQUENCE [LARGE SCALE GENOMIC DNA]</scope>
    <source>
        <strain evidence="2">Fred_18-Q3-R57-64_BAT3C.720</strain>
    </source>
</reference>
<dbReference type="AlphaFoldDB" id="A0A935W4V7"/>
<evidence type="ECO:0000313" key="2">
    <source>
        <dbReference type="EMBL" id="MBK7954313.1"/>
    </source>
</evidence>
<protein>
    <submittedName>
        <fullName evidence="2">Uncharacterized protein</fullName>
    </submittedName>
</protein>
<name>A0A935W4V7_9PROT</name>
<proteinExistence type="predicted"/>
<comment type="caution">
    <text evidence="2">The sequence shown here is derived from an EMBL/GenBank/DDBJ whole genome shotgun (WGS) entry which is preliminary data.</text>
</comment>
<accession>A0A935W4V7</accession>
<dbReference type="Proteomes" id="UP000706151">
    <property type="component" value="Unassembled WGS sequence"/>
</dbReference>
<evidence type="ECO:0000256" key="1">
    <source>
        <dbReference type="SAM" id="MobiDB-lite"/>
    </source>
</evidence>